<sequence length="450" mass="50009">MSSRKGKEIDKKRTDSTSSTHTRRPCSAKGSDGKWCPGDGKYDSSKGKICRACYDKFHCQATVGNVASSSKIHERSSQRSSPSVSPHSSTAQKHSHRIIEAGTRSHNVGAPSNKGKRPASRTPSSEPPSPKRYPVSPDLTGFGISESLDSSSSLQVPAYGQTSYSAEYEQYQPPQPPQIPNHPRSPDNIGNNKAWRDMNHINPEPTWYPRSPDIRGFTAPETELAPCTSATRVVEQPFTQSLDAQKIQYPNREYDEGDLYSADTPPPEIRQPSSLTSAPQRRPPVEVSKDTASQRKFRPWESGYSSETHNDSRSHHSTTTAGGEGSSRFNRMPKVSEIQSQMRSTSIEDPNIIATYNVMGSYDQMPSTSHAPLSSGAGPSSSRLPEVTQGVLQDEHWEYERKHWDLNEYETQRQYLDRYLASNPISEAPEELRAHLLFAMSFGEGLICTY</sequence>
<reference evidence="2 3" key="1">
    <citation type="submission" date="2017-12" db="EMBL/GenBank/DDBJ databases">
        <title>Comparative genomics of Botrytis spp.</title>
        <authorList>
            <person name="Valero-Jimenez C.A."/>
            <person name="Tapia P."/>
            <person name="Veloso J."/>
            <person name="Silva-Moreno E."/>
            <person name="Staats M."/>
            <person name="Valdes J.H."/>
            <person name="Van Kan J.A.L."/>
        </authorList>
    </citation>
    <scope>NUCLEOTIDE SEQUENCE [LARGE SCALE GENOMIC DNA]</scope>
    <source>
        <strain evidence="2 3">MUCL3349</strain>
    </source>
</reference>
<evidence type="ECO:0000256" key="1">
    <source>
        <dbReference type="SAM" id="MobiDB-lite"/>
    </source>
</evidence>
<evidence type="ECO:0000313" key="3">
    <source>
        <dbReference type="Proteomes" id="UP000297280"/>
    </source>
</evidence>
<dbReference type="AlphaFoldDB" id="A0A4Z1KAR9"/>
<feature type="compositionally biased region" description="Low complexity" evidence="1">
    <location>
        <begin position="145"/>
        <end position="154"/>
    </location>
</feature>
<feature type="region of interest" description="Disordered" evidence="1">
    <location>
        <begin position="66"/>
        <end position="218"/>
    </location>
</feature>
<organism evidence="2 3">
    <name type="scientific">Botrytis porri</name>
    <dbReference type="NCBI Taxonomy" id="87229"/>
    <lineage>
        <taxon>Eukaryota</taxon>
        <taxon>Fungi</taxon>
        <taxon>Dikarya</taxon>
        <taxon>Ascomycota</taxon>
        <taxon>Pezizomycotina</taxon>
        <taxon>Leotiomycetes</taxon>
        <taxon>Helotiales</taxon>
        <taxon>Sclerotiniaceae</taxon>
        <taxon>Botrytis</taxon>
    </lineage>
</organism>
<comment type="caution">
    <text evidence="2">The sequence shown here is derived from an EMBL/GenBank/DDBJ whole genome shotgun (WGS) entry which is preliminary data.</text>
</comment>
<name>A0A4Z1KAR9_9HELO</name>
<gene>
    <name evidence="2" type="ORF">BPOR_1242g00010</name>
</gene>
<feature type="compositionally biased region" description="Low complexity" evidence="1">
    <location>
        <begin position="369"/>
        <end position="382"/>
    </location>
</feature>
<protein>
    <submittedName>
        <fullName evidence="2">Uncharacterized protein</fullName>
    </submittedName>
</protein>
<feature type="region of interest" description="Disordered" evidence="1">
    <location>
        <begin position="1"/>
        <end position="44"/>
    </location>
</feature>
<feature type="region of interest" description="Disordered" evidence="1">
    <location>
        <begin position="366"/>
        <end position="385"/>
    </location>
</feature>
<dbReference type="EMBL" id="PQXO01001235">
    <property type="protein sequence ID" value="TGO81260.1"/>
    <property type="molecule type" value="Genomic_DNA"/>
</dbReference>
<evidence type="ECO:0000313" key="2">
    <source>
        <dbReference type="EMBL" id="TGO81260.1"/>
    </source>
</evidence>
<dbReference type="Proteomes" id="UP000297280">
    <property type="component" value="Unassembled WGS sequence"/>
</dbReference>
<keyword evidence="3" id="KW-1185">Reference proteome</keyword>
<feature type="compositionally biased region" description="Basic and acidic residues" evidence="1">
    <location>
        <begin position="283"/>
        <end position="293"/>
    </location>
</feature>
<feature type="compositionally biased region" description="Basic and acidic residues" evidence="1">
    <location>
        <begin position="1"/>
        <end position="15"/>
    </location>
</feature>
<feature type="region of interest" description="Disordered" evidence="1">
    <location>
        <begin position="236"/>
        <end position="331"/>
    </location>
</feature>
<proteinExistence type="predicted"/>
<feature type="compositionally biased region" description="Low complexity" evidence="1">
    <location>
        <begin position="78"/>
        <end position="89"/>
    </location>
</feature>
<accession>A0A4Z1KAR9</accession>